<dbReference type="PROSITE" id="PS01185">
    <property type="entry name" value="CTCK_1"/>
    <property type="match status" value="1"/>
</dbReference>
<evidence type="ECO:0000256" key="2">
    <source>
        <dbReference type="ARBA" id="ARBA00022525"/>
    </source>
</evidence>
<reference evidence="6" key="1">
    <citation type="submission" date="2020-04" db="EMBL/GenBank/DDBJ databases">
        <authorList>
            <person name="Alioto T."/>
            <person name="Alioto T."/>
            <person name="Gomez Garrido J."/>
        </authorList>
    </citation>
    <scope>NUCLEOTIDE SEQUENCE</scope>
    <source>
        <strain evidence="6">A484AB</strain>
    </source>
</reference>
<keyword evidence="3" id="KW-0732">Signal</keyword>
<keyword evidence="7" id="KW-1185">Reference proteome</keyword>
<dbReference type="AlphaFoldDB" id="A0A7D9HP52"/>
<comment type="subcellular location">
    <subcellularLocation>
        <location evidence="1">Secreted</location>
    </subcellularLocation>
</comment>
<evidence type="ECO:0000313" key="6">
    <source>
        <dbReference type="EMBL" id="CAB3988596.1"/>
    </source>
</evidence>
<dbReference type="SMART" id="SM00041">
    <property type="entry name" value="CT"/>
    <property type="match status" value="1"/>
</dbReference>
<organism evidence="6 7">
    <name type="scientific">Paramuricea clavata</name>
    <name type="common">Red gorgonian</name>
    <name type="synonym">Violescent sea-whip</name>
    <dbReference type="NCBI Taxonomy" id="317549"/>
    <lineage>
        <taxon>Eukaryota</taxon>
        <taxon>Metazoa</taxon>
        <taxon>Cnidaria</taxon>
        <taxon>Anthozoa</taxon>
        <taxon>Octocorallia</taxon>
        <taxon>Malacalcyonacea</taxon>
        <taxon>Plexauridae</taxon>
        <taxon>Paramuricea</taxon>
    </lineage>
</organism>
<dbReference type="InterPro" id="IPR004133">
    <property type="entry name" value="DAN_dom"/>
</dbReference>
<dbReference type="OrthoDB" id="5951329at2759"/>
<dbReference type="Pfam" id="PF03045">
    <property type="entry name" value="DAN"/>
    <property type="match status" value="1"/>
</dbReference>
<dbReference type="PANTHER" id="PTHR15283:SF4">
    <property type="entry name" value="BURSICON"/>
    <property type="match status" value="1"/>
</dbReference>
<proteinExistence type="predicted"/>
<accession>A0A7D9HP52</accession>
<dbReference type="Gene3D" id="2.10.90.10">
    <property type="entry name" value="Cystine-knot cytokines"/>
    <property type="match status" value="1"/>
</dbReference>
<keyword evidence="2" id="KW-0964">Secreted</keyword>
<dbReference type="EMBL" id="CACRXK020001350">
    <property type="protein sequence ID" value="CAB3988596.1"/>
    <property type="molecule type" value="Genomic_DNA"/>
</dbReference>
<evidence type="ECO:0000256" key="1">
    <source>
        <dbReference type="ARBA" id="ARBA00004613"/>
    </source>
</evidence>
<dbReference type="GO" id="GO:0036122">
    <property type="term" value="F:BMP binding"/>
    <property type="evidence" value="ECO:0007669"/>
    <property type="project" value="TreeGrafter"/>
</dbReference>
<comment type="caution">
    <text evidence="5">Lacks conserved residue(s) required for the propagation of feature annotation.</text>
</comment>
<dbReference type="PROSITE" id="PS01225">
    <property type="entry name" value="CTCK_2"/>
    <property type="match status" value="1"/>
</dbReference>
<feature type="disulfide bond" evidence="5">
    <location>
        <begin position="20"/>
        <end position="74"/>
    </location>
</feature>
<name>A0A7D9HP52_PARCT</name>
<dbReference type="PANTHER" id="PTHR15283">
    <property type="entry name" value="GREMLIN 1"/>
    <property type="match status" value="1"/>
</dbReference>
<keyword evidence="4 5" id="KW-1015">Disulfide bond</keyword>
<dbReference type="Proteomes" id="UP001152795">
    <property type="component" value="Unassembled WGS sequence"/>
</dbReference>
<dbReference type="GO" id="GO:0009887">
    <property type="term" value="P:animal organ morphogenesis"/>
    <property type="evidence" value="ECO:0007669"/>
    <property type="project" value="TreeGrafter"/>
</dbReference>
<dbReference type="GO" id="GO:0038098">
    <property type="term" value="P:sequestering of BMP from receptor via BMP binding"/>
    <property type="evidence" value="ECO:0007669"/>
    <property type="project" value="TreeGrafter"/>
</dbReference>
<protein>
    <submittedName>
        <fullName evidence="6">Norrin</fullName>
    </submittedName>
</protein>
<dbReference type="GO" id="GO:0005615">
    <property type="term" value="C:extracellular space"/>
    <property type="evidence" value="ECO:0007669"/>
    <property type="project" value="TreeGrafter"/>
</dbReference>
<dbReference type="InterPro" id="IPR006207">
    <property type="entry name" value="Cys_knot_C"/>
</dbReference>
<evidence type="ECO:0000256" key="3">
    <source>
        <dbReference type="ARBA" id="ARBA00022729"/>
    </source>
</evidence>
<evidence type="ECO:0000256" key="5">
    <source>
        <dbReference type="PROSITE-ProRule" id="PRU00039"/>
    </source>
</evidence>
<comment type="caution">
    <text evidence="6">The sequence shown here is derived from an EMBL/GenBank/DDBJ whole genome shotgun (WGS) entry which is preliminary data.</text>
</comment>
<evidence type="ECO:0000256" key="4">
    <source>
        <dbReference type="ARBA" id="ARBA00023157"/>
    </source>
</evidence>
<evidence type="ECO:0000313" key="7">
    <source>
        <dbReference type="Proteomes" id="UP001152795"/>
    </source>
</evidence>
<dbReference type="GO" id="GO:0048018">
    <property type="term" value="F:receptor ligand activity"/>
    <property type="evidence" value="ECO:0007669"/>
    <property type="project" value="TreeGrafter"/>
</dbReference>
<gene>
    <name evidence="6" type="ORF">PACLA_8A029206</name>
</gene>
<dbReference type="InterPro" id="IPR029034">
    <property type="entry name" value="Cystine-knot_cytokine"/>
</dbReference>
<sequence>MDKRISHPGCTTVTIPVTVCRGNCKSSSRPLMDKPWFTTSCECCRRTDDELRTVELVCSDGATIEKTVAFVQDCKCQSCNIS</sequence>
<feature type="disulfide bond" evidence="5">
    <location>
        <begin position="24"/>
        <end position="76"/>
    </location>
</feature>